<dbReference type="AlphaFoldDB" id="A0A6J1NUY8"/>
<dbReference type="KEGG" id="bany:112053425"/>
<dbReference type="GeneID" id="112053425"/>
<feature type="region of interest" description="Disordered" evidence="1">
    <location>
        <begin position="22"/>
        <end position="57"/>
    </location>
</feature>
<evidence type="ECO:0000256" key="1">
    <source>
        <dbReference type="SAM" id="MobiDB-lite"/>
    </source>
</evidence>
<reference evidence="4" key="1">
    <citation type="submission" date="2025-08" db="UniProtKB">
        <authorList>
            <consortium name="RefSeq"/>
        </authorList>
    </citation>
    <scope>IDENTIFICATION</scope>
</reference>
<evidence type="ECO:0000259" key="2">
    <source>
        <dbReference type="Pfam" id="PF15072"/>
    </source>
</evidence>
<gene>
    <name evidence="4" type="primary">LOC112053425</name>
</gene>
<dbReference type="OrthoDB" id="21443at2759"/>
<organism evidence="3 4">
    <name type="scientific">Bicyclus anynana</name>
    <name type="common">Squinting bush brown butterfly</name>
    <dbReference type="NCBI Taxonomy" id="110368"/>
    <lineage>
        <taxon>Eukaryota</taxon>
        <taxon>Metazoa</taxon>
        <taxon>Ecdysozoa</taxon>
        <taxon>Arthropoda</taxon>
        <taxon>Hexapoda</taxon>
        <taxon>Insecta</taxon>
        <taxon>Pterygota</taxon>
        <taxon>Neoptera</taxon>
        <taxon>Endopterygota</taxon>
        <taxon>Lepidoptera</taxon>
        <taxon>Glossata</taxon>
        <taxon>Ditrysia</taxon>
        <taxon>Papilionoidea</taxon>
        <taxon>Nymphalidae</taxon>
        <taxon>Satyrinae</taxon>
        <taxon>Satyrini</taxon>
        <taxon>Mycalesina</taxon>
        <taxon>Bicyclus</taxon>
    </lineage>
</organism>
<evidence type="ECO:0000313" key="4">
    <source>
        <dbReference type="RefSeq" id="XP_023948598.2"/>
    </source>
</evidence>
<protein>
    <submittedName>
        <fullName evidence="4">Uncharacterized protein LOC112053425</fullName>
    </submittedName>
</protein>
<dbReference type="RefSeq" id="XP_023948598.2">
    <property type="nucleotide sequence ID" value="XM_024092830.2"/>
</dbReference>
<name>A0A6J1NUY8_BICAN</name>
<dbReference type="GO" id="GO:0000725">
    <property type="term" value="P:recombinational repair"/>
    <property type="evidence" value="ECO:0007669"/>
    <property type="project" value="InterPro"/>
</dbReference>
<sequence>MFESDDYDQVLSQLDFPELSEKLQSKNTDPILHSKESQANHRNLNEPSKGPATDLQTSNLVNSNLNKKKTKLHDKSPVSPTHLKRKMLNSYFDHKSKRKFPGPAGLLTGSFEEKKNDTICQMELLSQDVDFTQSYIHGDVFNTPLWKRLLEDTKTFNEINTIGGIKHQALVGNLQKKKAHIVTAFVENVDRSGDDPLITLRDKTGQIKCTLHRDAWSSFSSYIVAEYCALVIWKPTVLTTGSAFKKHYLNITLSNIWAIYSSAVIADGETLADGFQMTCEEDYTIIRMNRDASDINSSTGNESLQESFDDLDNVFLDDAF</sequence>
<proteinExistence type="predicted"/>
<dbReference type="InterPro" id="IPR028045">
    <property type="entry name" value="HROB"/>
</dbReference>
<dbReference type="PANTHER" id="PTHR14523:SF1">
    <property type="entry name" value="HOMOLOGOUS RECOMBINATION OB-FOLD PROTEIN"/>
    <property type="match status" value="1"/>
</dbReference>
<dbReference type="Proteomes" id="UP001652582">
    <property type="component" value="Chromosome 19"/>
</dbReference>
<evidence type="ECO:0000313" key="3">
    <source>
        <dbReference type="Proteomes" id="UP001652582"/>
    </source>
</evidence>
<accession>A0A6J1NUY8</accession>
<dbReference type="InterPro" id="IPR058570">
    <property type="entry name" value="HROB_OB"/>
</dbReference>
<feature type="domain" description="Homologous recombination OB-fold protein OB-fold" evidence="2">
    <location>
        <begin position="177"/>
        <end position="262"/>
    </location>
</feature>
<dbReference type="PANTHER" id="PTHR14523">
    <property type="entry name" value="UNCHARACTERIZED PROTEIN C17ORF53 HOMOLOG"/>
    <property type="match status" value="1"/>
</dbReference>
<dbReference type="Pfam" id="PF15072">
    <property type="entry name" value="HROB"/>
    <property type="match status" value="1"/>
</dbReference>
<keyword evidence="3" id="KW-1185">Reference proteome</keyword>